<evidence type="ECO:0000313" key="1">
    <source>
        <dbReference type="EMBL" id="EJK57384.1"/>
    </source>
</evidence>
<proteinExistence type="predicted"/>
<gene>
    <name evidence="1" type="ORF">THAOC_22577</name>
</gene>
<dbReference type="EMBL" id="AGNL01028384">
    <property type="protein sequence ID" value="EJK57384.1"/>
    <property type="molecule type" value="Genomic_DNA"/>
</dbReference>
<keyword evidence="2" id="KW-1185">Reference proteome</keyword>
<feature type="non-terminal residue" evidence="1">
    <location>
        <position position="1"/>
    </location>
</feature>
<reference evidence="1 2" key="1">
    <citation type="journal article" date="2012" name="Genome Biol.">
        <title>Genome and low-iron response of an oceanic diatom adapted to chronic iron limitation.</title>
        <authorList>
            <person name="Lommer M."/>
            <person name="Specht M."/>
            <person name="Roy A.S."/>
            <person name="Kraemer L."/>
            <person name="Andreson R."/>
            <person name="Gutowska M.A."/>
            <person name="Wolf J."/>
            <person name="Bergner S.V."/>
            <person name="Schilhabel M.B."/>
            <person name="Klostermeier U.C."/>
            <person name="Beiko R.G."/>
            <person name="Rosenstiel P."/>
            <person name="Hippler M."/>
            <person name="Laroche J."/>
        </authorList>
    </citation>
    <scope>NUCLEOTIDE SEQUENCE [LARGE SCALE GENOMIC DNA]</scope>
    <source>
        <strain evidence="1 2">CCMP1005</strain>
    </source>
</reference>
<dbReference type="Proteomes" id="UP000266841">
    <property type="component" value="Unassembled WGS sequence"/>
</dbReference>
<dbReference type="AlphaFoldDB" id="K0RY26"/>
<sequence length="25" mass="2848">ATKLTAHVKLEETVSLRETVFDGRF</sequence>
<accession>K0RY26</accession>
<organism evidence="1 2">
    <name type="scientific">Thalassiosira oceanica</name>
    <name type="common">Marine diatom</name>
    <dbReference type="NCBI Taxonomy" id="159749"/>
    <lineage>
        <taxon>Eukaryota</taxon>
        <taxon>Sar</taxon>
        <taxon>Stramenopiles</taxon>
        <taxon>Ochrophyta</taxon>
        <taxon>Bacillariophyta</taxon>
        <taxon>Coscinodiscophyceae</taxon>
        <taxon>Thalassiosirophycidae</taxon>
        <taxon>Thalassiosirales</taxon>
        <taxon>Thalassiosiraceae</taxon>
        <taxon>Thalassiosira</taxon>
    </lineage>
</organism>
<evidence type="ECO:0000313" key="2">
    <source>
        <dbReference type="Proteomes" id="UP000266841"/>
    </source>
</evidence>
<protein>
    <submittedName>
        <fullName evidence="1">Uncharacterized protein</fullName>
    </submittedName>
</protein>
<name>K0RY26_THAOC</name>
<comment type="caution">
    <text evidence="1">The sequence shown here is derived from an EMBL/GenBank/DDBJ whole genome shotgun (WGS) entry which is preliminary data.</text>
</comment>